<dbReference type="RefSeq" id="WP_057770530.1">
    <property type="nucleotide sequence ID" value="NZ_JQAT01000005.1"/>
</dbReference>
<evidence type="ECO:0000313" key="8">
    <source>
        <dbReference type="EMBL" id="KRN30590.1"/>
    </source>
</evidence>
<dbReference type="EMBL" id="JQAZ01000006">
    <property type="protein sequence ID" value="KRN30590.1"/>
    <property type="molecule type" value="Genomic_DNA"/>
</dbReference>
<dbReference type="Proteomes" id="UP000051645">
    <property type="component" value="Unassembled WGS sequence"/>
</dbReference>
<dbReference type="GO" id="GO:0015418">
    <property type="term" value="F:ABC-type quaternary ammonium compound transporting activity"/>
    <property type="evidence" value="ECO:0007669"/>
    <property type="project" value="UniProtKB-EC"/>
</dbReference>
<dbReference type="PANTHER" id="PTHR43117">
    <property type="entry name" value="OSMOPROTECTANT IMPORT ATP-BINDING PROTEIN OSMV"/>
    <property type="match status" value="1"/>
</dbReference>
<dbReference type="SUPFAM" id="SSF52540">
    <property type="entry name" value="P-loop containing nucleoside triphosphate hydrolases"/>
    <property type="match status" value="1"/>
</dbReference>
<keyword evidence="2" id="KW-0813">Transport</keyword>
<dbReference type="EC" id="7.6.2.9" evidence="5"/>
<dbReference type="PATRIC" id="fig|81857.3.peg.1796"/>
<dbReference type="InterPro" id="IPR003593">
    <property type="entry name" value="AAA+_ATPase"/>
</dbReference>
<dbReference type="EMBL" id="JQAT01000005">
    <property type="protein sequence ID" value="KRN27939.1"/>
    <property type="molecule type" value="Genomic_DNA"/>
</dbReference>
<protein>
    <recommendedName>
        <fullName evidence="5">ABC-type quaternary amine transporter</fullName>
        <ecNumber evidence="5">7.6.2.9</ecNumber>
    </recommendedName>
</protein>
<dbReference type="Gene3D" id="3.40.50.300">
    <property type="entry name" value="P-loop containing nucleotide triphosphate hydrolases"/>
    <property type="match status" value="1"/>
</dbReference>
<dbReference type="SMART" id="SM00382">
    <property type="entry name" value="AAA"/>
    <property type="match status" value="1"/>
</dbReference>
<keyword evidence="9" id="KW-1185">Reference proteome</keyword>
<dbReference type="InterPro" id="IPR027417">
    <property type="entry name" value="P-loop_NTPase"/>
</dbReference>
<dbReference type="AlphaFoldDB" id="A0A0R2FH69"/>
<evidence type="ECO:0000256" key="3">
    <source>
        <dbReference type="ARBA" id="ARBA00022741"/>
    </source>
</evidence>
<evidence type="ECO:0000256" key="2">
    <source>
        <dbReference type="ARBA" id="ARBA00022448"/>
    </source>
</evidence>
<dbReference type="PROSITE" id="PS50893">
    <property type="entry name" value="ABC_TRANSPORTER_2"/>
    <property type="match status" value="1"/>
</dbReference>
<organism evidence="7 10">
    <name type="scientific">Lactobacillus selangorensis</name>
    <dbReference type="NCBI Taxonomy" id="81857"/>
    <lineage>
        <taxon>Bacteria</taxon>
        <taxon>Bacillati</taxon>
        <taxon>Bacillota</taxon>
        <taxon>Bacilli</taxon>
        <taxon>Lactobacillales</taxon>
        <taxon>Lactobacillaceae</taxon>
        <taxon>Lactobacillus</taxon>
    </lineage>
</organism>
<proteinExistence type="inferred from homology"/>
<dbReference type="PANTHER" id="PTHR43117:SF4">
    <property type="entry name" value="OSMOPROTECTANT IMPORT ATP-BINDING PROTEIN OSMV"/>
    <property type="match status" value="1"/>
</dbReference>
<evidence type="ECO:0000256" key="1">
    <source>
        <dbReference type="ARBA" id="ARBA00005417"/>
    </source>
</evidence>
<name>A0A0R2FH69_9LACO</name>
<gene>
    <name evidence="7" type="ORF">IV38_GL001779</name>
    <name evidence="8" type="ORF">IV40_GL001777</name>
</gene>
<dbReference type="STRING" id="81857.IV38_GL001779"/>
<dbReference type="FunFam" id="3.40.50.300:FF:000425">
    <property type="entry name" value="Probable ABC transporter, ATP-binding subunit"/>
    <property type="match status" value="1"/>
</dbReference>
<keyword evidence="4 7" id="KW-0067">ATP-binding</keyword>
<comment type="caution">
    <text evidence="7">The sequence shown here is derived from an EMBL/GenBank/DDBJ whole genome shotgun (WGS) entry which is preliminary data.</text>
</comment>
<evidence type="ECO:0000313" key="9">
    <source>
        <dbReference type="Proteomes" id="UP000051645"/>
    </source>
</evidence>
<dbReference type="GO" id="GO:0016887">
    <property type="term" value="F:ATP hydrolysis activity"/>
    <property type="evidence" value="ECO:0007669"/>
    <property type="project" value="InterPro"/>
</dbReference>
<dbReference type="GO" id="GO:0005524">
    <property type="term" value="F:ATP binding"/>
    <property type="evidence" value="ECO:0007669"/>
    <property type="project" value="UniProtKB-KW"/>
</dbReference>
<evidence type="ECO:0000256" key="4">
    <source>
        <dbReference type="ARBA" id="ARBA00022840"/>
    </source>
</evidence>
<feature type="domain" description="ABC transporter" evidence="6">
    <location>
        <begin position="6"/>
        <end position="241"/>
    </location>
</feature>
<evidence type="ECO:0000313" key="10">
    <source>
        <dbReference type="Proteomes" id="UP000051751"/>
    </source>
</evidence>
<keyword evidence="3" id="KW-0547">Nucleotide-binding</keyword>
<dbReference type="InterPro" id="IPR017871">
    <property type="entry name" value="ABC_transporter-like_CS"/>
</dbReference>
<dbReference type="InterPro" id="IPR003439">
    <property type="entry name" value="ABC_transporter-like_ATP-bd"/>
</dbReference>
<reference evidence="9 10" key="1">
    <citation type="journal article" date="2015" name="Genome Announc.">
        <title>Expanding the biotechnology potential of lactobacilli through comparative genomics of 213 strains and associated genera.</title>
        <authorList>
            <person name="Sun Z."/>
            <person name="Harris H.M."/>
            <person name="McCann A."/>
            <person name="Guo C."/>
            <person name="Argimon S."/>
            <person name="Zhang W."/>
            <person name="Yang X."/>
            <person name="Jeffery I.B."/>
            <person name="Cooney J.C."/>
            <person name="Kagawa T.F."/>
            <person name="Liu W."/>
            <person name="Song Y."/>
            <person name="Salvetti E."/>
            <person name="Wrobel A."/>
            <person name="Rasinkangas P."/>
            <person name="Parkhill J."/>
            <person name="Rea M.C."/>
            <person name="O'Sullivan O."/>
            <person name="Ritari J."/>
            <person name="Douillard F.P."/>
            <person name="Paul Ross R."/>
            <person name="Yang R."/>
            <person name="Briner A.E."/>
            <person name="Felis G.E."/>
            <person name="de Vos W.M."/>
            <person name="Barrangou R."/>
            <person name="Klaenhammer T.R."/>
            <person name="Caufield P.W."/>
            <person name="Cui Y."/>
            <person name="Zhang H."/>
            <person name="O'Toole P.W."/>
        </authorList>
    </citation>
    <scope>NUCLEOTIDE SEQUENCE [LARGE SCALE GENOMIC DNA]</scope>
    <source>
        <strain evidence="7 10">ATCC BAA-66</strain>
        <strain evidence="8 9">DSM 13344</strain>
    </source>
</reference>
<sequence>MTTPMIAFKHVNKQYADAAPAVNDLSLTIGQNELFVLVGTSGSGKTTTLKMINELIQPTSGTIDFAGKPLSDYNVRDLRWNIGYVLQQIALFPNMTVGQNIALIPELKHWDKAKIAATVDDLLEQVELPPDKYRDRMPSELSGGEQQRVGILRALATQPEVILMDEPFSALDPISRTQLQDLLLRMHKKFKTTIVFVTHDMNEALKLGDRIAIMRYGRLLQVDTPAAIAEHPVNDFVESFFATSKSQNALLDEPVGALENYWQPAHPDENQSETGVDTETLVREVLPQLADTDHIAIKRAGALVGHLTRQDVIRYLSDQTHHAK</sequence>
<dbReference type="PROSITE" id="PS00211">
    <property type="entry name" value="ABC_TRANSPORTER_1"/>
    <property type="match status" value="1"/>
</dbReference>
<comment type="similarity">
    <text evidence="1">Belongs to the ABC transporter superfamily.</text>
</comment>
<evidence type="ECO:0000259" key="6">
    <source>
        <dbReference type="PROSITE" id="PS50893"/>
    </source>
</evidence>
<evidence type="ECO:0000256" key="5">
    <source>
        <dbReference type="ARBA" id="ARBA00066388"/>
    </source>
</evidence>
<accession>A0A0R2FH69</accession>
<dbReference type="Pfam" id="PF00005">
    <property type="entry name" value="ABC_tran"/>
    <property type="match status" value="1"/>
</dbReference>
<dbReference type="Proteomes" id="UP000051751">
    <property type="component" value="Unassembled WGS sequence"/>
</dbReference>
<dbReference type="OrthoDB" id="9802264at2"/>
<evidence type="ECO:0000313" key="7">
    <source>
        <dbReference type="EMBL" id="KRN27939.1"/>
    </source>
</evidence>